<accession>A0A6J4SJC6</accession>
<proteinExistence type="predicted"/>
<sequence>ERPCNLRHGPDGDAAGDLHAVPAALRVAAGAVAAPLPAARAAVDAGLRRQADRPGEAQGDQPPAADRPLDPSARAEAAGGELRRPAGREQHSPGRPRRHRPRQGARPAGGDGDRQLPALRRRDRRAAGLRRRDRDGVGDRPGRARAGADRRRELLRRRQAQDDRGVGGEVRPARPSWPRPLLLGPRQRRARLRVERRAGGGEPARAARPPGGAARLAGGGLGL</sequence>
<dbReference type="EC" id="3.1.3.3" evidence="2"/>
<feature type="non-terminal residue" evidence="2">
    <location>
        <position position="1"/>
    </location>
</feature>
<feature type="compositionally biased region" description="Basic residues" evidence="1">
    <location>
        <begin position="94"/>
        <end position="103"/>
    </location>
</feature>
<feature type="compositionally biased region" description="Basic residues" evidence="1">
    <location>
        <begin position="119"/>
        <end position="129"/>
    </location>
</feature>
<feature type="compositionally biased region" description="Basic and acidic residues" evidence="1">
    <location>
        <begin position="130"/>
        <end position="152"/>
    </location>
</feature>
<dbReference type="EMBL" id="CADCWA010000021">
    <property type="protein sequence ID" value="CAA9500603.1"/>
    <property type="molecule type" value="Genomic_DNA"/>
</dbReference>
<feature type="region of interest" description="Disordered" evidence="1">
    <location>
        <begin position="44"/>
        <end position="223"/>
    </location>
</feature>
<evidence type="ECO:0000313" key="2">
    <source>
        <dbReference type="EMBL" id="CAA9500603.1"/>
    </source>
</evidence>
<evidence type="ECO:0000256" key="1">
    <source>
        <dbReference type="SAM" id="MobiDB-lite"/>
    </source>
</evidence>
<protein>
    <submittedName>
        <fullName evidence="2">Phosphoserine phosphatase</fullName>
        <ecNumber evidence="2">3.1.3.3</ecNumber>
    </submittedName>
</protein>
<feature type="compositionally biased region" description="Low complexity" evidence="1">
    <location>
        <begin position="203"/>
        <end position="216"/>
    </location>
</feature>
<feature type="compositionally biased region" description="Basic and acidic residues" evidence="1">
    <location>
        <begin position="46"/>
        <end position="55"/>
    </location>
</feature>
<dbReference type="GO" id="GO:0016787">
    <property type="term" value="F:hydrolase activity"/>
    <property type="evidence" value="ECO:0007669"/>
    <property type="project" value="UniProtKB-KW"/>
</dbReference>
<name>A0A6J4SJC6_9SPHN</name>
<keyword evidence="2" id="KW-0378">Hydrolase</keyword>
<feature type="non-terminal residue" evidence="2">
    <location>
        <position position="223"/>
    </location>
</feature>
<organism evidence="2">
    <name type="scientific">uncultured Sphingomonas sp</name>
    <dbReference type="NCBI Taxonomy" id="158754"/>
    <lineage>
        <taxon>Bacteria</taxon>
        <taxon>Pseudomonadati</taxon>
        <taxon>Pseudomonadota</taxon>
        <taxon>Alphaproteobacteria</taxon>
        <taxon>Sphingomonadales</taxon>
        <taxon>Sphingomonadaceae</taxon>
        <taxon>Sphingomonas</taxon>
        <taxon>environmental samples</taxon>
    </lineage>
</organism>
<reference evidence="2" key="1">
    <citation type="submission" date="2020-02" db="EMBL/GenBank/DDBJ databases">
        <authorList>
            <person name="Meier V. D."/>
        </authorList>
    </citation>
    <scope>NUCLEOTIDE SEQUENCE</scope>
    <source>
        <strain evidence="2">AVDCRST_MAG31</strain>
    </source>
</reference>
<gene>
    <name evidence="2" type="ORF">AVDCRST_MAG31-354</name>
</gene>
<dbReference type="AlphaFoldDB" id="A0A6J4SJC6"/>
<feature type="compositionally biased region" description="Basic and acidic residues" evidence="1">
    <location>
        <begin position="81"/>
        <end position="92"/>
    </location>
</feature>